<protein>
    <recommendedName>
        <fullName evidence="4">Secreted protein</fullName>
    </recommendedName>
</protein>
<dbReference type="Proteomes" id="UP000193108">
    <property type="component" value="Unassembled WGS sequence"/>
</dbReference>
<accession>A0A1X1ZDX2</accession>
<evidence type="ECO:0000313" key="2">
    <source>
        <dbReference type="EMBL" id="ORW21475.1"/>
    </source>
</evidence>
<feature type="signal peptide" evidence="1">
    <location>
        <begin position="1"/>
        <end position="24"/>
    </location>
</feature>
<dbReference type="RefSeq" id="WP_064998062.1">
    <property type="nucleotide sequence ID" value="NZ_LQPI01000039.1"/>
</dbReference>
<proteinExistence type="predicted"/>
<dbReference type="STRING" id="1782.AWC18_08595"/>
<reference evidence="2 3" key="1">
    <citation type="submission" date="2016-01" db="EMBL/GenBank/DDBJ databases">
        <title>The new phylogeny of the genus Mycobacterium.</title>
        <authorList>
            <person name="Tarcisio F."/>
            <person name="Conor M."/>
            <person name="Antonella G."/>
            <person name="Elisabetta G."/>
            <person name="Giulia F.S."/>
            <person name="Sara T."/>
            <person name="Anna F."/>
            <person name="Clotilde B."/>
            <person name="Roberto B."/>
            <person name="Veronica D.S."/>
            <person name="Fabio R."/>
            <person name="Monica P."/>
            <person name="Olivier J."/>
            <person name="Enrico T."/>
            <person name="Nicola S."/>
        </authorList>
    </citation>
    <scope>NUCLEOTIDE SEQUENCE [LARGE SCALE GENOMIC DNA]</scope>
    <source>
        <strain evidence="2 3">DSM 44164</strain>
    </source>
</reference>
<dbReference type="InterPro" id="IPR046576">
    <property type="entry name" value="DUF6636"/>
</dbReference>
<organism evidence="2 3">
    <name type="scientific">Mycolicibacter nonchromogenicus</name>
    <name type="common">Mycobacterium nonchromogenicum</name>
    <dbReference type="NCBI Taxonomy" id="1782"/>
    <lineage>
        <taxon>Bacteria</taxon>
        <taxon>Bacillati</taxon>
        <taxon>Actinomycetota</taxon>
        <taxon>Actinomycetes</taxon>
        <taxon>Mycobacteriales</taxon>
        <taxon>Mycobacteriaceae</taxon>
        <taxon>Mycolicibacter</taxon>
    </lineage>
</organism>
<dbReference type="EMBL" id="LQPI01000039">
    <property type="protein sequence ID" value="ORW21475.1"/>
    <property type="molecule type" value="Genomic_DNA"/>
</dbReference>
<feature type="chain" id="PRO_5010854230" description="Secreted protein" evidence="1">
    <location>
        <begin position="25"/>
        <end position="141"/>
    </location>
</feature>
<evidence type="ECO:0000256" key="1">
    <source>
        <dbReference type="SAM" id="SignalP"/>
    </source>
</evidence>
<gene>
    <name evidence="2" type="ORF">AWC18_08595</name>
</gene>
<dbReference type="AlphaFoldDB" id="A0A1X1ZDX2"/>
<sequence length="141" mass="15096">MKAALGAAAALVTSVLGMAPPALADEDLHFFKSPSGNISCLMYPPDHVRCDIKERDWSPPPRPADCPSQTGYGQGINIAATGRAEFVCAGDTTFEPTARTLNYGQSDRSATHVCTSEASGIRCENREGHGFVISRESYDLF</sequence>
<dbReference type="Pfam" id="PF20341">
    <property type="entry name" value="DUF6636"/>
    <property type="match status" value="1"/>
</dbReference>
<keyword evidence="1" id="KW-0732">Signal</keyword>
<name>A0A1X1ZDX2_MYCNO</name>
<evidence type="ECO:0000313" key="3">
    <source>
        <dbReference type="Proteomes" id="UP000193108"/>
    </source>
</evidence>
<keyword evidence="3" id="KW-1185">Reference proteome</keyword>
<comment type="caution">
    <text evidence="2">The sequence shown here is derived from an EMBL/GenBank/DDBJ whole genome shotgun (WGS) entry which is preliminary data.</text>
</comment>
<evidence type="ECO:0008006" key="4">
    <source>
        <dbReference type="Google" id="ProtNLM"/>
    </source>
</evidence>